<dbReference type="EMBL" id="JANBUP010001350">
    <property type="protein sequence ID" value="KAJ2806322.1"/>
    <property type="molecule type" value="Genomic_DNA"/>
</dbReference>
<name>A0ACC1LDM6_9FUNG</name>
<protein>
    <submittedName>
        <fullName evidence="1">Uncharacterized protein</fullName>
    </submittedName>
</protein>
<accession>A0ACC1LDM6</accession>
<keyword evidence="2" id="KW-1185">Reference proteome</keyword>
<gene>
    <name evidence="1" type="ORF">H4S07_003831</name>
</gene>
<reference evidence="1" key="1">
    <citation type="submission" date="2022-07" db="EMBL/GenBank/DDBJ databases">
        <title>Phylogenomic reconstructions and comparative analyses of Kickxellomycotina fungi.</title>
        <authorList>
            <person name="Reynolds N.K."/>
            <person name="Stajich J.E."/>
            <person name="Barry K."/>
            <person name="Grigoriev I.V."/>
            <person name="Crous P."/>
            <person name="Smith M.E."/>
        </authorList>
    </citation>
    <scope>NUCLEOTIDE SEQUENCE</scope>
    <source>
        <strain evidence="1">CBS 102833</strain>
    </source>
</reference>
<evidence type="ECO:0000313" key="1">
    <source>
        <dbReference type="EMBL" id="KAJ2806322.1"/>
    </source>
</evidence>
<organism evidence="1 2">
    <name type="scientific">Coemansia furcata</name>
    <dbReference type="NCBI Taxonomy" id="417177"/>
    <lineage>
        <taxon>Eukaryota</taxon>
        <taxon>Fungi</taxon>
        <taxon>Fungi incertae sedis</taxon>
        <taxon>Zoopagomycota</taxon>
        <taxon>Kickxellomycotina</taxon>
        <taxon>Kickxellomycetes</taxon>
        <taxon>Kickxellales</taxon>
        <taxon>Kickxellaceae</taxon>
        <taxon>Coemansia</taxon>
    </lineage>
</organism>
<feature type="non-terminal residue" evidence="1">
    <location>
        <position position="135"/>
    </location>
</feature>
<sequence>MFVASTPGAHGPMSEHNTSSRSVDHHRQPPPQSRSFGLGIRRAKTATGNSIKRLFKHSSKPDNNPVAGDLPRMGVTAEPIDSPSPPGSTSHHPEATHIHRQYVEHCRPPSARSTKSVRSIFSSAKRITLRPSMLF</sequence>
<comment type="caution">
    <text evidence="1">The sequence shown here is derived from an EMBL/GenBank/DDBJ whole genome shotgun (WGS) entry which is preliminary data.</text>
</comment>
<evidence type="ECO:0000313" key="2">
    <source>
        <dbReference type="Proteomes" id="UP001140096"/>
    </source>
</evidence>
<dbReference type="Proteomes" id="UP001140096">
    <property type="component" value="Unassembled WGS sequence"/>
</dbReference>
<proteinExistence type="predicted"/>